<gene>
    <name evidence="1" type="ORF">O181_035084</name>
</gene>
<evidence type="ECO:0000313" key="2">
    <source>
        <dbReference type="Proteomes" id="UP000765509"/>
    </source>
</evidence>
<dbReference type="AlphaFoldDB" id="A0A9Q3HA68"/>
<protein>
    <submittedName>
        <fullName evidence="1">Uncharacterized protein</fullName>
    </submittedName>
</protein>
<comment type="caution">
    <text evidence="1">The sequence shown here is derived from an EMBL/GenBank/DDBJ whole genome shotgun (WGS) entry which is preliminary data.</text>
</comment>
<dbReference type="Proteomes" id="UP000765509">
    <property type="component" value="Unassembled WGS sequence"/>
</dbReference>
<organism evidence="1 2">
    <name type="scientific">Austropuccinia psidii MF-1</name>
    <dbReference type="NCBI Taxonomy" id="1389203"/>
    <lineage>
        <taxon>Eukaryota</taxon>
        <taxon>Fungi</taxon>
        <taxon>Dikarya</taxon>
        <taxon>Basidiomycota</taxon>
        <taxon>Pucciniomycotina</taxon>
        <taxon>Pucciniomycetes</taxon>
        <taxon>Pucciniales</taxon>
        <taxon>Sphaerophragmiaceae</taxon>
        <taxon>Austropuccinia</taxon>
    </lineage>
</organism>
<evidence type="ECO:0000313" key="1">
    <source>
        <dbReference type="EMBL" id="MBW0495369.1"/>
    </source>
</evidence>
<proteinExistence type="predicted"/>
<accession>A0A9Q3HA68</accession>
<dbReference type="EMBL" id="AVOT02013057">
    <property type="protein sequence ID" value="MBW0495369.1"/>
    <property type="molecule type" value="Genomic_DNA"/>
</dbReference>
<name>A0A9Q3HA68_9BASI</name>
<keyword evidence="2" id="KW-1185">Reference proteome</keyword>
<reference evidence="1" key="1">
    <citation type="submission" date="2021-03" db="EMBL/GenBank/DDBJ databases">
        <title>Draft genome sequence of rust myrtle Austropuccinia psidii MF-1, a brazilian biotype.</title>
        <authorList>
            <person name="Quecine M.C."/>
            <person name="Pachon D.M.R."/>
            <person name="Bonatelli M.L."/>
            <person name="Correr F.H."/>
            <person name="Franceschini L.M."/>
            <person name="Leite T.F."/>
            <person name="Margarido G.R.A."/>
            <person name="Almeida C.A."/>
            <person name="Ferrarezi J.A."/>
            <person name="Labate C.A."/>
        </authorList>
    </citation>
    <scope>NUCLEOTIDE SEQUENCE</scope>
    <source>
        <strain evidence="1">MF-1</strain>
    </source>
</reference>
<sequence length="211" mass="23819">MSLKEKTHINTICNVWVITPNGARKQFGMLIFMHEMSSAPPPDHLTPFPCLLSCMTWLPQHLRLRYASTPSITHFCTSTTMHRTMHTLLKASPDVLLSWEPHLGDQPYLFFFTPYHAYTTTVPYRYMYDLIHPYASSPLPLTMLMLFQCPVDMHMTPPPLLALPGPHLILSAAYHAYAPTVPYRYVSDPGTPCPPSAILALLNPCLIPSQA</sequence>